<feature type="compositionally biased region" description="Polar residues" evidence="3">
    <location>
        <begin position="317"/>
        <end position="327"/>
    </location>
</feature>
<evidence type="ECO:0000313" key="6">
    <source>
        <dbReference type="EMBL" id="KAF2141622.1"/>
    </source>
</evidence>
<dbReference type="CDD" id="cd00082">
    <property type="entry name" value="HisKA"/>
    <property type="match status" value="1"/>
</dbReference>
<feature type="compositionally biased region" description="Basic and acidic residues" evidence="3">
    <location>
        <begin position="392"/>
        <end position="420"/>
    </location>
</feature>
<dbReference type="Pfam" id="PF02518">
    <property type="entry name" value="HATPase_c"/>
    <property type="match status" value="1"/>
</dbReference>
<dbReference type="SMART" id="SM00387">
    <property type="entry name" value="HATPase_c"/>
    <property type="match status" value="1"/>
</dbReference>
<evidence type="ECO:0000259" key="5">
    <source>
        <dbReference type="PROSITE" id="PS50110"/>
    </source>
</evidence>
<dbReference type="PRINTS" id="PR00344">
    <property type="entry name" value="BCTRLSENSOR"/>
</dbReference>
<keyword evidence="7" id="KW-1185">Reference proteome</keyword>
<dbReference type="InterPro" id="IPR001789">
    <property type="entry name" value="Sig_transdc_resp-reg_receiver"/>
</dbReference>
<dbReference type="Pfam" id="PF00512">
    <property type="entry name" value="HisKA"/>
    <property type="match status" value="1"/>
</dbReference>
<dbReference type="SUPFAM" id="SSF47384">
    <property type="entry name" value="Homodimeric domain of signal transducing histidine kinase"/>
    <property type="match status" value="1"/>
</dbReference>
<feature type="compositionally biased region" description="Basic and acidic residues" evidence="3">
    <location>
        <begin position="367"/>
        <end position="376"/>
    </location>
</feature>
<dbReference type="SUPFAM" id="SSF55781">
    <property type="entry name" value="GAF domain-like"/>
    <property type="match status" value="1"/>
</dbReference>
<dbReference type="SMART" id="SM00388">
    <property type="entry name" value="HisKA"/>
    <property type="match status" value="1"/>
</dbReference>
<dbReference type="CDD" id="cd17546">
    <property type="entry name" value="REC_hyHK_CKI1_RcsC-like"/>
    <property type="match status" value="1"/>
</dbReference>
<feature type="compositionally biased region" description="Polar residues" evidence="3">
    <location>
        <begin position="379"/>
        <end position="390"/>
    </location>
</feature>
<feature type="region of interest" description="Disordered" evidence="3">
    <location>
        <begin position="253"/>
        <end position="327"/>
    </location>
</feature>
<evidence type="ECO:0000256" key="3">
    <source>
        <dbReference type="SAM" id="MobiDB-lite"/>
    </source>
</evidence>
<evidence type="ECO:0000256" key="1">
    <source>
        <dbReference type="ARBA" id="ARBA00022553"/>
    </source>
</evidence>
<dbReference type="InterPro" id="IPR004358">
    <property type="entry name" value="Sig_transdc_His_kin-like_C"/>
</dbReference>
<dbReference type="RefSeq" id="XP_033397334.1">
    <property type="nucleotide sequence ID" value="XM_033546217.1"/>
</dbReference>
<proteinExistence type="predicted"/>
<evidence type="ECO:0000259" key="4">
    <source>
        <dbReference type="PROSITE" id="PS50109"/>
    </source>
</evidence>
<dbReference type="InterPro" id="IPR011006">
    <property type="entry name" value="CheY-like_superfamily"/>
</dbReference>
<feature type="region of interest" description="Disordered" evidence="3">
    <location>
        <begin position="1079"/>
        <end position="1153"/>
    </location>
</feature>
<dbReference type="PANTHER" id="PTHR43719:SF11">
    <property type="entry name" value="HISTIDINE KINASE_RESPONSE REGULATOR, PUTATIVE-RELATED"/>
    <property type="match status" value="1"/>
</dbReference>
<dbReference type="InterPro" id="IPR050956">
    <property type="entry name" value="2C_system_His_kinase"/>
</dbReference>
<protein>
    <recommendedName>
        <fullName evidence="8">Histidine kinase</fullName>
    </recommendedName>
</protein>
<dbReference type="Gene3D" id="3.30.565.10">
    <property type="entry name" value="Histidine kinase-like ATPase, C-terminal domain"/>
    <property type="match status" value="1"/>
</dbReference>
<dbReference type="Pfam" id="PF00072">
    <property type="entry name" value="Response_reg"/>
    <property type="match status" value="1"/>
</dbReference>
<dbReference type="Proteomes" id="UP000799438">
    <property type="component" value="Unassembled WGS sequence"/>
</dbReference>
<dbReference type="SMART" id="SM00448">
    <property type="entry name" value="REC"/>
    <property type="match status" value="1"/>
</dbReference>
<dbReference type="PROSITE" id="PS50110">
    <property type="entry name" value="RESPONSE_REGULATORY"/>
    <property type="match status" value="1"/>
</dbReference>
<feature type="region of interest" description="Disordered" evidence="3">
    <location>
        <begin position="478"/>
        <end position="500"/>
    </location>
</feature>
<feature type="domain" description="Histidine kinase" evidence="4">
    <location>
        <begin position="584"/>
        <end position="871"/>
    </location>
</feature>
<dbReference type="InterPro" id="IPR003661">
    <property type="entry name" value="HisK_dim/P_dom"/>
</dbReference>
<dbReference type="GeneID" id="54303723"/>
<evidence type="ECO:0000313" key="7">
    <source>
        <dbReference type="Proteomes" id="UP000799438"/>
    </source>
</evidence>
<feature type="compositionally biased region" description="Basic residues" evidence="3">
    <location>
        <begin position="1112"/>
        <end position="1128"/>
    </location>
</feature>
<dbReference type="InterPro" id="IPR036890">
    <property type="entry name" value="HATPase_C_sf"/>
</dbReference>
<dbReference type="PROSITE" id="PS50109">
    <property type="entry name" value="HIS_KIN"/>
    <property type="match status" value="1"/>
</dbReference>
<dbReference type="FunFam" id="1.10.287.130:FF:000023">
    <property type="entry name" value="Sensor histidine kinase/response regulator, putative"/>
    <property type="match status" value="1"/>
</dbReference>
<dbReference type="InterPro" id="IPR003594">
    <property type="entry name" value="HATPase_dom"/>
</dbReference>
<evidence type="ECO:0000256" key="2">
    <source>
        <dbReference type="PROSITE-ProRule" id="PRU00169"/>
    </source>
</evidence>
<dbReference type="GO" id="GO:0000155">
    <property type="term" value="F:phosphorelay sensor kinase activity"/>
    <property type="evidence" value="ECO:0007669"/>
    <property type="project" value="InterPro"/>
</dbReference>
<dbReference type="InterPro" id="IPR036097">
    <property type="entry name" value="HisK_dim/P_sf"/>
</dbReference>
<organism evidence="6 7">
    <name type="scientific">Aplosporella prunicola CBS 121167</name>
    <dbReference type="NCBI Taxonomy" id="1176127"/>
    <lineage>
        <taxon>Eukaryota</taxon>
        <taxon>Fungi</taxon>
        <taxon>Dikarya</taxon>
        <taxon>Ascomycota</taxon>
        <taxon>Pezizomycotina</taxon>
        <taxon>Dothideomycetes</taxon>
        <taxon>Dothideomycetes incertae sedis</taxon>
        <taxon>Botryosphaeriales</taxon>
        <taxon>Aplosporellaceae</taxon>
        <taxon>Aplosporella</taxon>
    </lineage>
</organism>
<name>A0A6A6BBL0_9PEZI</name>
<sequence>MTSAPVSESAREREVFSYLRSSPAKPQDLYDFLNQHANAGLPTNFAPVPSQDPALTAFAQLGALRLNVSRAMISLIDGHIESVLAEATRDLSLRAHSRYATTDGLWLGSVTIPRRRGIDERVLDLPHCAQDDTESCSEDVVVIEDLADVPDFPLRNLLGRTFDARFFAAVPIRSPTGAVLGSYAVFHDQLRHGISKQELIFLQDTAATVMDHLVLSKAQEQHKRGEQMIRGLTSFMTGSDFLDDGSGSEQRLIPVPNKIWQWKTPNGGDSEARPESSEGEQPISLAKRPKSPSNEPSPDTIPPPDEQSWSDDHEKAQSPTLQESMLPQNAKKMFSRAANILRQTSELDGTLIFDAALSSFQGSTRHAGNDEGDGHTGRKSSLISGSSDTSETNDKPSVDHSADETYAHERPSDQRNGDKSRIKHCEILGFSNVDRSSISGNIANKRYLSFAESHLSKLLKKYPAGKVFNINDDGALSSDDCESKSGSAAEDISGKARPKPGRKTEIETILEIAPDARSIILLPLWDFSRKRWFAACFMWSSDKKRILSGTDLQYMRAFGNSVMVELSRLDAITSDVTKTTFMSSISHELRSPLHGILGGIQFLQETTVDAFQVGMINSIETCGKTLLDTVDHILDFAKINKLARFRPRDSKRRTVGGHARTLSFESANNNLRSSDLHIRSVDLSLLVEEVIEATMAGQSYKLVPQVYMASGAHKRSQDWLYSGGQNPEMDADEGRKQVYIALDVSRRQNWDFVTRGGAWRRIMMNIFGNAYKFTDKGFIRLSLDGEDVSTDNDETRTRVTLRISDSGIGISQEFLYNKLYAPFSQEDAFSTGTGVGLSIVRQVVRSLGGKIYFKSQQGIGTEVKVTIELPAAPQYHDSPSSDGSSSVSDMGLQLGGRSIGLLEPYVDPGTSGTDSNSPEGKGLRNTTDSLMKYLKDWFGARPFLLYAHDSESAQQAEIIICTEPSFLFLAAIRSERPQGKVPLVIFIAHDALEASTLRGDPRVNSSESIVEIITQPCGPHKLAKCFQQCLRRFDKWLYEVRPPSVEATRNNSEDSTFLLKPAFQDLAVDQLAEDFSSAVLKEDNTPTRTPPQVPVEVPVEKPKQKPTPPAKVSRHRSNSLPHSARRPHVSPQKTSSPPAAPLKRSGTSDLEETRTSPKILIVDDNRINLRLLSAFMKKHLLSYEQATNGLEALEAYKRASGGFKIVLMDISMPVMDGMEATREIRDYEDENNIDRSLIIALTGLVSASARVEALASGIDHFMTKPVNFQLLIELMDSNSDKVADADAEKNISRST</sequence>
<dbReference type="SUPFAM" id="SSF55874">
    <property type="entry name" value="ATPase domain of HSP90 chaperone/DNA topoisomerase II/histidine kinase"/>
    <property type="match status" value="1"/>
</dbReference>
<reference evidence="6" key="1">
    <citation type="journal article" date="2020" name="Stud. Mycol.">
        <title>101 Dothideomycetes genomes: a test case for predicting lifestyles and emergence of pathogens.</title>
        <authorList>
            <person name="Haridas S."/>
            <person name="Albert R."/>
            <person name="Binder M."/>
            <person name="Bloem J."/>
            <person name="Labutti K."/>
            <person name="Salamov A."/>
            <person name="Andreopoulos B."/>
            <person name="Baker S."/>
            <person name="Barry K."/>
            <person name="Bills G."/>
            <person name="Bluhm B."/>
            <person name="Cannon C."/>
            <person name="Castanera R."/>
            <person name="Culley D."/>
            <person name="Daum C."/>
            <person name="Ezra D."/>
            <person name="Gonzalez J."/>
            <person name="Henrissat B."/>
            <person name="Kuo A."/>
            <person name="Liang C."/>
            <person name="Lipzen A."/>
            <person name="Lutzoni F."/>
            <person name="Magnuson J."/>
            <person name="Mondo S."/>
            <person name="Nolan M."/>
            <person name="Ohm R."/>
            <person name="Pangilinan J."/>
            <person name="Park H.-J."/>
            <person name="Ramirez L."/>
            <person name="Alfaro M."/>
            <person name="Sun H."/>
            <person name="Tritt A."/>
            <person name="Yoshinaga Y."/>
            <person name="Zwiers L.-H."/>
            <person name="Turgeon B."/>
            <person name="Goodwin S."/>
            <person name="Spatafora J."/>
            <person name="Crous P."/>
            <person name="Grigoriev I."/>
        </authorList>
    </citation>
    <scope>NUCLEOTIDE SEQUENCE</scope>
    <source>
        <strain evidence="6">CBS 121167</strain>
    </source>
</reference>
<dbReference type="Gene3D" id="3.40.50.2300">
    <property type="match status" value="1"/>
</dbReference>
<feature type="domain" description="Response regulatory" evidence="5">
    <location>
        <begin position="1158"/>
        <end position="1279"/>
    </location>
</feature>
<feature type="region of interest" description="Disordered" evidence="3">
    <location>
        <begin position="905"/>
        <end position="924"/>
    </location>
</feature>
<dbReference type="PANTHER" id="PTHR43719">
    <property type="entry name" value="TWO-COMPONENT HISTIDINE KINASE"/>
    <property type="match status" value="1"/>
</dbReference>
<dbReference type="SUPFAM" id="SSF52172">
    <property type="entry name" value="CheY-like"/>
    <property type="match status" value="1"/>
</dbReference>
<dbReference type="InterPro" id="IPR005467">
    <property type="entry name" value="His_kinase_dom"/>
</dbReference>
<feature type="region of interest" description="Disordered" evidence="3">
    <location>
        <begin position="364"/>
        <end position="420"/>
    </location>
</feature>
<gene>
    <name evidence="6" type="ORF">K452DRAFT_358747</name>
</gene>
<evidence type="ECO:0008006" key="8">
    <source>
        <dbReference type="Google" id="ProtNLM"/>
    </source>
</evidence>
<dbReference type="OrthoDB" id="303614at2759"/>
<feature type="compositionally biased region" description="Polar residues" evidence="3">
    <location>
        <begin position="910"/>
        <end position="924"/>
    </location>
</feature>
<accession>A0A6A6BBL0</accession>
<dbReference type="Gene3D" id="1.10.287.130">
    <property type="match status" value="1"/>
</dbReference>
<keyword evidence="1 2" id="KW-0597">Phosphoprotein</keyword>
<dbReference type="EMBL" id="ML995486">
    <property type="protein sequence ID" value="KAF2141622.1"/>
    <property type="molecule type" value="Genomic_DNA"/>
</dbReference>
<feature type="modified residue" description="4-aspartylphosphate" evidence="2">
    <location>
        <position position="1209"/>
    </location>
</feature>